<keyword evidence="5" id="KW-0964">Secreted</keyword>
<dbReference type="GO" id="GO:0016787">
    <property type="term" value="F:hydrolase activity"/>
    <property type="evidence" value="ECO:0007669"/>
    <property type="project" value="UniProtKB-KW"/>
</dbReference>
<reference evidence="16 17" key="1">
    <citation type="submission" date="2023-09" db="EMBL/GenBank/DDBJ databases">
        <authorList>
            <person name="Rey-Velasco X."/>
        </authorList>
    </citation>
    <scope>NUCLEOTIDE SEQUENCE [LARGE SCALE GENOMIC DNA]</scope>
    <source>
        <strain evidence="16 17">F388</strain>
    </source>
</reference>
<dbReference type="Proteomes" id="UP001255246">
    <property type="component" value="Unassembled WGS sequence"/>
</dbReference>
<protein>
    <recommendedName>
        <fullName evidence="15">Endo-1,3-beta-glucanase btgC</fullName>
    </recommendedName>
    <alternativeName>
        <fullName evidence="14">Laminarinase btgC</fullName>
    </alternativeName>
</protein>
<dbReference type="Pfam" id="PF00332">
    <property type="entry name" value="Glyco_hydro_17"/>
    <property type="match status" value="1"/>
</dbReference>
<evidence type="ECO:0000313" key="16">
    <source>
        <dbReference type="EMBL" id="MDT0608130.1"/>
    </source>
</evidence>
<evidence type="ECO:0000256" key="4">
    <source>
        <dbReference type="ARBA" id="ARBA00022512"/>
    </source>
</evidence>
<dbReference type="InterPro" id="IPR017853">
    <property type="entry name" value="GH"/>
</dbReference>
<organism evidence="16 17">
    <name type="scientific">Croceitalea rosinachiae</name>
    <dbReference type="NCBI Taxonomy" id="3075596"/>
    <lineage>
        <taxon>Bacteria</taxon>
        <taxon>Pseudomonadati</taxon>
        <taxon>Bacteroidota</taxon>
        <taxon>Flavobacteriia</taxon>
        <taxon>Flavobacteriales</taxon>
        <taxon>Flavobacteriaceae</taxon>
        <taxon>Croceitalea</taxon>
    </lineage>
</organism>
<evidence type="ECO:0000256" key="8">
    <source>
        <dbReference type="ARBA" id="ARBA00023136"/>
    </source>
</evidence>
<keyword evidence="6" id="KW-0732">Signal</keyword>
<keyword evidence="8" id="KW-0472">Membrane</keyword>
<evidence type="ECO:0000256" key="1">
    <source>
        <dbReference type="ARBA" id="ARBA00004191"/>
    </source>
</evidence>
<comment type="function">
    <text evidence="13">Glucanases play a role in cell expansion during growth, in cell-cell fusion during mating, and in spore release during sporulation. This enzyme may be involved in beta-glucan degradation. Active on laminarin and lichenan.</text>
</comment>
<keyword evidence="4" id="KW-0134">Cell wall</keyword>
<keyword evidence="7 16" id="KW-0378">Hydrolase</keyword>
<evidence type="ECO:0000256" key="6">
    <source>
        <dbReference type="ARBA" id="ARBA00022729"/>
    </source>
</evidence>
<dbReference type="EMBL" id="JAVRHR010000003">
    <property type="protein sequence ID" value="MDT0608130.1"/>
    <property type="molecule type" value="Genomic_DNA"/>
</dbReference>
<keyword evidence="11" id="KW-0961">Cell wall biogenesis/degradation</keyword>
<comment type="subcellular location">
    <subcellularLocation>
        <location evidence="2">Cell membrane</location>
    </subcellularLocation>
    <subcellularLocation>
        <location evidence="1">Secreted</location>
        <location evidence="1">Cell wall</location>
    </subcellularLocation>
</comment>
<keyword evidence="3" id="KW-1003">Cell membrane</keyword>
<evidence type="ECO:0000256" key="10">
    <source>
        <dbReference type="ARBA" id="ARBA00023277"/>
    </source>
</evidence>
<evidence type="ECO:0000256" key="5">
    <source>
        <dbReference type="ARBA" id="ARBA00022525"/>
    </source>
</evidence>
<evidence type="ECO:0000256" key="11">
    <source>
        <dbReference type="ARBA" id="ARBA00023316"/>
    </source>
</evidence>
<proteinExistence type="predicted"/>
<dbReference type="SUPFAM" id="SSF51445">
    <property type="entry name" value="(Trans)glycosidases"/>
    <property type="match status" value="1"/>
</dbReference>
<evidence type="ECO:0000256" key="12">
    <source>
        <dbReference type="ARBA" id="ARBA00023326"/>
    </source>
</evidence>
<dbReference type="InterPro" id="IPR050732">
    <property type="entry name" value="Beta-glucan_modifiers"/>
</dbReference>
<evidence type="ECO:0000313" key="17">
    <source>
        <dbReference type="Proteomes" id="UP001255246"/>
    </source>
</evidence>
<accession>A0ABU3AE05</accession>
<dbReference type="InterPro" id="IPR000490">
    <property type="entry name" value="Glyco_hydro_17"/>
</dbReference>
<dbReference type="PANTHER" id="PTHR16631:SF17">
    <property type="entry name" value="GLUCAN ENDO-1,3-BETA-GLUCOSIDASE BTGC"/>
    <property type="match status" value="1"/>
</dbReference>
<dbReference type="PANTHER" id="PTHR16631">
    <property type="entry name" value="GLUCAN 1,3-BETA-GLUCOSIDASE"/>
    <property type="match status" value="1"/>
</dbReference>
<keyword evidence="10" id="KW-0119">Carbohydrate metabolism</keyword>
<keyword evidence="9" id="KW-0325">Glycoprotein</keyword>
<evidence type="ECO:0000256" key="13">
    <source>
        <dbReference type="ARBA" id="ARBA00037649"/>
    </source>
</evidence>
<evidence type="ECO:0000256" key="9">
    <source>
        <dbReference type="ARBA" id="ARBA00023180"/>
    </source>
</evidence>
<gene>
    <name evidence="16" type="ORF">RM706_13875</name>
</gene>
<sequence length="302" mass="34245">MSYREGHHFSLAKHNYKGHAGVDFSKVTEEELKELWLETLQNGMHGLCFSMYEDGQNPGDVITIEQVQRRINIIKPYTKWVRSFSCIEGNEHIPRVASANGLKTMVGAWLSDDLEMNETEIEALIALANEGCVDIAAVGNEVLYRNDLSKEQLLGYIRRVKEALPNVEVGYVDAYYEFSVHPDIVDACDVILSNCYPYWEGCPMEYSLNHMQQMFGQAIDAARGKKVIITETGWPSQGSSLKGAVSNAENAMKYFINTQVWSAKENIEIFYFSSFDESWKVGAEGDVGAYWGLWDKNEQLKF</sequence>
<evidence type="ECO:0000256" key="7">
    <source>
        <dbReference type="ARBA" id="ARBA00022801"/>
    </source>
</evidence>
<evidence type="ECO:0000256" key="2">
    <source>
        <dbReference type="ARBA" id="ARBA00004236"/>
    </source>
</evidence>
<dbReference type="Gene3D" id="3.20.20.80">
    <property type="entry name" value="Glycosidases"/>
    <property type="match status" value="1"/>
</dbReference>
<keyword evidence="17" id="KW-1185">Reference proteome</keyword>
<evidence type="ECO:0000256" key="3">
    <source>
        <dbReference type="ARBA" id="ARBA00022475"/>
    </source>
</evidence>
<keyword evidence="12" id="KW-0624">Polysaccharide degradation</keyword>
<name>A0ABU3AE05_9FLAO</name>
<dbReference type="RefSeq" id="WP_311352575.1">
    <property type="nucleotide sequence ID" value="NZ_JAVRHR010000003.1"/>
</dbReference>
<evidence type="ECO:0000256" key="15">
    <source>
        <dbReference type="ARBA" id="ARBA00043078"/>
    </source>
</evidence>
<comment type="caution">
    <text evidence="16">The sequence shown here is derived from an EMBL/GenBank/DDBJ whole genome shotgun (WGS) entry which is preliminary data.</text>
</comment>
<evidence type="ECO:0000256" key="14">
    <source>
        <dbReference type="ARBA" id="ARBA00042373"/>
    </source>
</evidence>